<organism evidence="1 2">
    <name type="scientific">Paracoccus marinaquae</name>
    <dbReference type="NCBI Taxonomy" id="2841926"/>
    <lineage>
        <taxon>Bacteria</taxon>
        <taxon>Pseudomonadati</taxon>
        <taxon>Pseudomonadota</taxon>
        <taxon>Alphaproteobacteria</taxon>
        <taxon>Rhodobacterales</taxon>
        <taxon>Paracoccaceae</taxon>
        <taxon>Paracoccus</taxon>
    </lineage>
</organism>
<dbReference type="Proteomes" id="UP001166191">
    <property type="component" value="Unassembled WGS sequence"/>
</dbReference>
<sequence length="68" mass="7315">MSGGLDWPGLMRAGLRGLGLRPEQFWALTPAELALMLGVEAGPPAMTRERLAELAARYPDRRPGSPGE</sequence>
<protein>
    <submittedName>
        <fullName evidence="1">Phage tail assembly chaperone</fullName>
    </submittedName>
</protein>
<comment type="caution">
    <text evidence="1">The sequence shown here is derived from an EMBL/GenBank/DDBJ whole genome shotgun (WGS) entry which is preliminary data.</text>
</comment>
<dbReference type="InterPro" id="IPR011739">
    <property type="entry name" value="GTA_rcc01693"/>
</dbReference>
<dbReference type="EMBL" id="JAHKNG010000028">
    <property type="protein sequence ID" value="MBU3031297.1"/>
    <property type="molecule type" value="Genomic_DNA"/>
</dbReference>
<name>A0ABS6AN64_9RHOB</name>
<keyword evidence="2" id="KW-1185">Reference proteome</keyword>
<dbReference type="RefSeq" id="WP_216033969.1">
    <property type="nucleotide sequence ID" value="NZ_JAHKNG010000028.1"/>
</dbReference>
<evidence type="ECO:0000313" key="1">
    <source>
        <dbReference type="EMBL" id="MBU3031297.1"/>
    </source>
</evidence>
<dbReference type="InterPro" id="IPR019056">
    <property type="entry name" value="Phage_TAC_6"/>
</dbReference>
<reference evidence="1" key="1">
    <citation type="submission" date="2021-06" db="EMBL/GenBank/DDBJ databases">
        <title>Paracoccus bacterium XHP0099 sp. nov., isolated from the surface waters of the Yellow Sea.</title>
        <authorList>
            <person name="Xue H."/>
            <person name="Zhang D."/>
        </authorList>
    </citation>
    <scope>NUCLEOTIDE SEQUENCE</scope>
    <source>
        <strain evidence="1">XHP0099</strain>
    </source>
</reference>
<proteinExistence type="predicted"/>
<accession>A0ABS6AN64</accession>
<evidence type="ECO:0000313" key="2">
    <source>
        <dbReference type="Proteomes" id="UP001166191"/>
    </source>
</evidence>
<gene>
    <name evidence="1" type="ORF">KNW02_14335</name>
</gene>
<dbReference type="Pfam" id="PF09550">
    <property type="entry name" value="Phage_TAC_6"/>
    <property type="match status" value="1"/>
</dbReference>
<dbReference type="NCBIfam" id="TIGR02216">
    <property type="entry name" value="phage_TIGR02216"/>
    <property type="match status" value="1"/>
</dbReference>